<evidence type="ECO:0000313" key="1">
    <source>
        <dbReference type="EMBL" id="RUS31323.1"/>
    </source>
</evidence>
<sequence length="169" mass="18780">MAFKSLCVKSTVGHHHAQKFATQIIHYECHEVNLLEEPGLAAENLDRTASGRVKPIVCQMIRRVYPACDVTIPTPPELPTSSHENGADVDVNMDVDVDADAHGSSRPYLGFRMTSHALLSHRHALLDPLLPCNHGRFRRAHETRSFTRYHPSKNTAPFVSADEVPVSPL</sequence>
<accession>A0A433QNG2</accession>
<dbReference type="EMBL" id="RBNJ01003077">
    <property type="protein sequence ID" value="RUS31323.1"/>
    <property type="molecule type" value="Genomic_DNA"/>
</dbReference>
<keyword evidence="2" id="KW-1185">Reference proteome</keyword>
<dbReference type="AlphaFoldDB" id="A0A433QNG2"/>
<gene>
    <name evidence="1" type="ORF">BC938DRAFT_478058</name>
</gene>
<protein>
    <submittedName>
        <fullName evidence="1">Uncharacterized protein</fullName>
    </submittedName>
</protein>
<name>A0A433QNG2_9FUNG</name>
<comment type="caution">
    <text evidence="1">The sequence shown here is derived from an EMBL/GenBank/DDBJ whole genome shotgun (WGS) entry which is preliminary data.</text>
</comment>
<dbReference type="Proteomes" id="UP000274822">
    <property type="component" value="Unassembled WGS sequence"/>
</dbReference>
<evidence type="ECO:0000313" key="2">
    <source>
        <dbReference type="Proteomes" id="UP000274822"/>
    </source>
</evidence>
<proteinExistence type="predicted"/>
<reference evidence="1 2" key="1">
    <citation type="journal article" date="2018" name="New Phytol.">
        <title>Phylogenomics of Endogonaceae and evolution of mycorrhizas within Mucoromycota.</title>
        <authorList>
            <person name="Chang Y."/>
            <person name="Desiro A."/>
            <person name="Na H."/>
            <person name="Sandor L."/>
            <person name="Lipzen A."/>
            <person name="Clum A."/>
            <person name="Barry K."/>
            <person name="Grigoriev I.V."/>
            <person name="Martin F.M."/>
            <person name="Stajich J.E."/>
            <person name="Smith M.E."/>
            <person name="Bonito G."/>
            <person name="Spatafora J.W."/>
        </authorList>
    </citation>
    <scope>NUCLEOTIDE SEQUENCE [LARGE SCALE GENOMIC DNA]</scope>
    <source>
        <strain evidence="1 2">AD002</strain>
    </source>
</reference>
<organism evidence="1 2">
    <name type="scientific">Jimgerdemannia flammicorona</name>
    <dbReference type="NCBI Taxonomy" id="994334"/>
    <lineage>
        <taxon>Eukaryota</taxon>
        <taxon>Fungi</taxon>
        <taxon>Fungi incertae sedis</taxon>
        <taxon>Mucoromycota</taxon>
        <taxon>Mucoromycotina</taxon>
        <taxon>Endogonomycetes</taxon>
        <taxon>Endogonales</taxon>
        <taxon>Endogonaceae</taxon>
        <taxon>Jimgerdemannia</taxon>
    </lineage>
</organism>